<feature type="domain" description="HD/PDEase" evidence="1">
    <location>
        <begin position="31"/>
        <end position="140"/>
    </location>
</feature>
<dbReference type="InterPro" id="IPR003607">
    <property type="entry name" value="HD/PDEase_dom"/>
</dbReference>
<evidence type="ECO:0000313" key="2">
    <source>
        <dbReference type="EMBL" id="APZ42621.1"/>
    </source>
</evidence>
<organism evidence="2 3">
    <name type="scientific">Acidihalobacter ferrooxydans</name>
    <dbReference type="NCBI Taxonomy" id="1765967"/>
    <lineage>
        <taxon>Bacteria</taxon>
        <taxon>Pseudomonadati</taxon>
        <taxon>Pseudomonadota</taxon>
        <taxon>Gammaproteobacteria</taxon>
        <taxon>Chromatiales</taxon>
        <taxon>Ectothiorhodospiraceae</taxon>
        <taxon>Acidihalobacter</taxon>
    </lineage>
</organism>
<dbReference type="KEGG" id="afy:BW247_05510"/>
<sequence length="185" mass="20733">MPRPTRERRKRLLAAYAFAKTAHTGQKRRYTGAAYIVHPLSVAKRLSAYTQDEALLSAALLHDTVEDTDVSAADIQCAFGHRVACLVEQLSNPSRFLDKRRCVRKAIDRAHIAQVSADAQTIKVFDIIDNLSDVVQHDPQFARIYLAEKRLMLDAMTKAPAHVKSLGWYHWKCAASLLPEPIQAA</sequence>
<evidence type="ECO:0000313" key="3">
    <source>
        <dbReference type="Proteomes" id="UP000243807"/>
    </source>
</evidence>
<dbReference type="STRING" id="1765967.BW247_05510"/>
<name>A0A1P8UFQ6_9GAMM</name>
<dbReference type="SMART" id="SM00471">
    <property type="entry name" value="HDc"/>
    <property type="match status" value="1"/>
</dbReference>
<reference evidence="2 3" key="1">
    <citation type="submission" date="2017-01" db="EMBL/GenBank/DDBJ databases">
        <title>Draft sequence of Acidihalobacter ferrooxidans strain DSM 14175 (strain V8).</title>
        <authorList>
            <person name="Khaleque H.N."/>
            <person name="Ramsay J.P."/>
            <person name="Murphy R.J.T."/>
            <person name="Kaksonen A.H."/>
            <person name="Boxall N.J."/>
            <person name="Watkin E.L.J."/>
        </authorList>
    </citation>
    <scope>NUCLEOTIDE SEQUENCE [LARGE SCALE GENOMIC DNA]</scope>
    <source>
        <strain evidence="2 3">V8</strain>
    </source>
</reference>
<dbReference type="InterPro" id="IPR052194">
    <property type="entry name" value="MESH1"/>
</dbReference>
<proteinExistence type="predicted"/>
<accession>A0A1P8UFQ6</accession>
<dbReference type="PANTHER" id="PTHR46246">
    <property type="entry name" value="GUANOSINE-3',5'-BIS(DIPHOSPHATE) 3'-PYROPHOSPHOHYDROLASE MESH1"/>
    <property type="match status" value="1"/>
</dbReference>
<evidence type="ECO:0000259" key="1">
    <source>
        <dbReference type="SMART" id="SM00471"/>
    </source>
</evidence>
<keyword evidence="3" id="KW-1185">Reference proteome</keyword>
<protein>
    <recommendedName>
        <fullName evidence="1">HD/PDEase domain-containing protein</fullName>
    </recommendedName>
</protein>
<dbReference type="Gene3D" id="1.10.3210.10">
    <property type="entry name" value="Hypothetical protein af1432"/>
    <property type="match status" value="1"/>
</dbReference>
<dbReference type="Proteomes" id="UP000243807">
    <property type="component" value="Chromosome"/>
</dbReference>
<dbReference type="Pfam" id="PF13328">
    <property type="entry name" value="HD_4"/>
    <property type="match status" value="1"/>
</dbReference>
<dbReference type="RefSeq" id="WP_076836274.1">
    <property type="nucleotide sequence ID" value="NZ_CP019434.1"/>
</dbReference>
<dbReference type="PANTHER" id="PTHR46246:SF1">
    <property type="entry name" value="GUANOSINE-3',5'-BIS(DIPHOSPHATE) 3'-PYROPHOSPHOHYDROLASE MESH1"/>
    <property type="match status" value="1"/>
</dbReference>
<dbReference type="AlphaFoldDB" id="A0A1P8UFQ6"/>
<gene>
    <name evidence="2" type="ORF">BW247_05510</name>
</gene>
<dbReference type="GO" id="GO:0008893">
    <property type="term" value="F:guanosine-3',5'-bis(diphosphate) 3'-diphosphatase activity"/>
    <property type="evidence" value="ECO:0007669"/>
    <property type="project" value="TreeGrafter"/>
</dbReference>
<dbReference type="EMBL" id="CP019434">
    <property type="protein sequence ID" value="APZ42621.1"/>
    <property type="molecule type" value="Genomic_DNA"/>
</dbReference>
<dbReference type="SUPFAM" id="SSF109604">
    <property type="entry name" value="HD-domain/PDEase-like"/>
    <property type="match status" value="1"/>
</dbReference>